<dbReference type="Proteomes" id="UP000801428">
    <property type="component" value="Unassembled WGS sequence"/>
</dbReference>
<proteinExistence type="predicted"/>
<dbReference type="EMBL" id="SWKU01000022">
    <property type="protein sequence ID" value="KAF2997645.1"/>
    <property type="molecule type" value="Genomic_DNA"/>
</dbReference>
<name>A0A9P4T7M7_CURKU</name>
<dbReference type="AlphaFoldDB" id="A0A9P4T7M7"/>
<comment type="caution">
    <text evidence="1">The sequence shown here is derived from an EMBL/GenBank/DDBJ whole genome shotgun (WGS) entry which is preliminary data.</text>
</comment>
<evidence type="ECO:0000313" key="2">
    <source>
        <dbReference type="Proteomes" id="UP000801428"/>
    </source>
</evidence>
<organism evidence="1 2">
    <name type="scientific">Curvularia kusanoi</name>
    <name type="common">Cochliobolus kusanoi</name>
    <dbReference type="NCBI Taxonomy" id="90978"/>
    <lineage>
        <taxon>Eukaryota</taxon>
        <taxon>Fungi</taxon>
        <taxon>Dikarya</taxon>
        <taxon>Ascomycota</taxon>
        <taxon>Pezizomycotina</taxon>
        <taxon>Dothideomycetes</taxon>
        <taxon>Pleosporomycetidae</taxon>
        <taxon>Pleosporales</taxon>
        <taxon>Pleosporineae</taxon>
        <taxon>Pleosporaceae</taxon>
        <taxon>Curvularia</taxon>
    </lineage>
</organism>
<sequence>MPARDSQLWMAYAMLNGPQGSNYERKSNHPLTSVAGLSIDMGSSDAGAELGVFLVQ</sequence>
<accession>A0A9P4T7M7</accession>
<keyword evidence="2" id="KW-1185">Reference proteome</keyword>
<gene>
    <name evidence="1" type="ORF">E8E13_005084</name>
</gene>
<evidence type="ECO:0000313" key="1">
    <source>
        <dbReference type="EMBL" id="KAF2997645.1"/>
    </source>
</evidence>
<reference evidence="1" key="1">
    <citation type="submission" date="2019-04" db="EMBL/GenBank/DDBJ databases">
        <title>Sequencing of skin fungus with MAO and IRED activity.</title>
        <authorList>
            <person name="Marsaioli A.J."/>
            <person name="Bonatto J.M.C."/>
            <person name="Reis Junior O."/>
        </authorList>
    </citation>
    <scope>NUCLEOTIDE SEQUENCE</scope>
    <source>
        <strain evidence="1">30M1</strain>
    </source>
</reference>
<protein>
    <submittedName>
        <fullName evidence="1">Uncharacterized protein</fullName>
    </submittedName>
</protein>